<dbReference type="Proteomes" id="UP000182840">
    <property type="component" value="Chromosome"/>
</dbReference>
<name>A0A1L3SYB5_9HYPH</name>
<dbReference type="STRING" id="1670800.BSQ44_25270"/>
<feature type="domain" description="Helix-turn-helix type 11" evidence="1">
    <location>
        <begin position="6"/>
        <end position="59"/>
    </location>
</feature>
<protein>
    <submittedName>
        <fullName evidence="3">Transcriptional regulator</fullName>
    </submittedName>
</protein>
<evidence type="ECO:0000313" key="4">
    <source>
        <dbReference type="Proteomes" id="UP000182840"/>
    </source>
</evidence>
<dbReference type="SUPFAM" id="SSF46785">
    <property type="entry name" value="Winged helix' DNA-binding domain"/>
    <property type="match status" value="1"/>
</dbReference>
<dbReference type="PANTHER" id="PTHR34580:SF3">
    <property type="entry name" value="PROTEIN PAFB"/>
    <property type="match status" value="1"/>
</dbReference>
<dbReference type="InterPro" id="IPR026881">
    <property type="entry name" value="WYL_dom"/>
</dbReference>
<gene>
    <name evidence="3" type="ORF">BSQ44_25270</name>
</gene>
<evidence type="ECO:0000259" key="1">
    <source>
        <dbReference type="Pfam" id="PF08279"/>
    </source>
</evidence>
<dbReference type="Gene3D" id="1.10.10.10">
    <property type="entry name" value="Winged helix-like DNA-binding domain superfamily/Winged helix DNA-binding domain"/>
    <property type="match status" value="1"/>
</dbReference>
<dbReference type="InterPro" id="IPR013196">
    <property type="entry name" value="HTH_11"/>
</dbReference>
<dbReference type="InterPro" id="IPR051534">
    <property type="entry name" value="CBASS_pafABC_assoc_protein"/>
</dbReference>
<reference evidence="4" key="1">
    <citation type="submission" date="2016-11" db="EMBL/GenBank/DDBJ databases">
        <title>Mesorhizobium oceanicum sp. nov., isolated from deep seawater in South China Sea.</title>
        <authorList>
            <person name="Fu G.-Y."/>
        </authorList>
    </citation>
    <scope>NUCLEOTIDE SEQUENCE [LARGE SCALE GENOMIC DNA]</scope>
    <source>
        <strain evidence="4">B7</strain>
    </source>
</reference>
<dbReference type="AlphaFoldDB" id="A0A1L3SYB5"/>
<evidence type="ECO:0000259" key="2">
    <source>
        <dbReference type="Pfam" id="PF13280"/>
    </source>
</evidence>
<dbReference type="PROSITE" id="PS52050">
    <property type="entry name" value="WYL"/>
    <property type="match status" value="1"/>
</dbReference>
<accession>A0A1L3SYB5</accession>
<dbReference type="EMBL" id="CP018171">
    <property type="protein sequence ID" value="APH74305.1"/>
    <property type="molecule type" value="Genomic_DNA"/>
</dbReference>
<dbReference type="OrthoDB" id="9807255at2"/>
<feature type="domain" description="WYL" evidence="2">
    <location>
        <begin position="139"/>
        <end position="202"/>
    </location>
</feature>
<dbReference type="Pfam" id="PF13280">
    <property type="entry name" value="WYL"/>
    <property type="match status" value="1"/>
</dbReference>
<dbReference type="RefSeq" id="WP_072607760.1">
    <property type="nucleotide sequence ID" value="NZ_CP018171.1"/>
</dbReference>
<dbReference type="InterPro" id="IPR036390">
    <property type="entry name" value="WH_DNA-bd_sf"/>
</dbReference>
<keyword evidence="4" id="KW-1185">Reference proteome</keyword>
<dbReference type="KEGG" id="meso:BSQ44_25270"/>
<sequence>MSRAERLLALIEILRRHRNPVSGSDLARETGVSIRTLYRDIESLRGQGAVIEGEPGLGYVLRPGFVLPPLMFGDDEIEALLLGTAWVAERADERLGAAASCAMAKIANVLPERLRHNIDTSSLMIGPVDEAVVDSIDMAVIRRAIRTERKVEIAYGKTGDAHLRRTIWPIAIGFFERVRVVVAWCELREAIRHFRGDRIVEVCETGMRYPRRKHDLLQEWRKREEQNPSH</sequence>
<dbReference type="InterPro" id="IPR036388">
    <property type="entry name" value="WH-like_DNA-bd_sf"/>
</dbReference>
<evidence type="ECO:0000313" key="3">
    <source>
        <dbReference type="EMBL" id="APH74305.1"/>
    </source>
</evidence>
<dbReference type="Pfam" id="PF08279">
    <property type="entry name" value="HTH_11"/>
    <property type="match status" value="1"/>
</dbReference>
<dbReference type="PANTHER" id="PTHR34580">
    <property type="match status" value="1"/>
</dbReference>
<proteinExistence type="predicted"/>
<organism evidence="3 4">
    <name type="scientific">Aquibium oceanicum</name>
    <dbReference type="NCBI Taxonomy" id="1670800"/>
    <lineage>
        <taxon>Bacteria</taxon>
        <taxon>Pseudomonadati</taxon>
        <taxon>Pseudomonadota</taxon>
        <taxon>Alphaproteobacteria</taxon>
        <taxon>Hyphomicrobiales</taxon>
        <taxon>Phyllobacteriaceae</taxon>
        <taxon>Aquibium</taxon>
    </lineage>
</organism>